<keyword evidence="2" id="KW-1185">Reference proteome</keyword>
<organism evidence="1 2">
    <name type="scientific">Ilyodon furcidens</name>
    <name type="common">goldbreast splitfin</name>
    <dbReference type="NCBI Taxonomy" id="33524"/>
    <lineage>
        <taxon>Eukaryota</taxon>
        <taxon>Metazoa</taxon>
        <taxon>Chordata</taxon>
        <taxon>Craniata</taxon>
        <taxon>Vertebrata</taxon>
        <taxon>Euteleostomi</taxon>
        <taxon>Actinopterygii</taxon>
        <taxon>Neopterygii</taxon>
        <taxon>Teleostei</taxon>
        <taxon>Neoteleostei</taxon>
        <taxon>Acanthomorphata</taxon>
        <taxon>Ovalentaria</taxon>
        <taxon>Atherinomorphae</taxon>
        <taxon>Cyprinodontiformes</taxon>
        <taxon>Goodeidae</taxon>
        <taxon>Ilyodon</taxon>
    </lineage>
</organism>
<comment type="caution">
    <text evidence="1">The sequence shown here is derived from an EMBL/GenBank/DDBJ whole genome shotgun (WGS) entry which is preliminary data.</text>
</comment>
<protein>
    <submittedName>
        <fullName evidence="1">Uncharacterized protein</fullName>
    </submittedName>
</protein>
<evidence type="ECO:0000313" key="1">
    <source>
        <dbReference type="EMBL" id="MEQ2229434.1"/>
    </source>
</evidence>
<gene>
    <name evidence="1" type="ORF">ILYODFUR_018697</name>
</gene>
<name>A0ABV0T9D3_9TELE</name>
<sequence length="108" mass="11976">MDNSALVIKLTTYRIWRGHCSGQCYSGGRGGGHPPSALLGGISMEGRTDLHRINDGTLSAISDWGEVLRLGVHNNYQTDMCLSAWQSGFFLFVFFKFSDTCMAFKCCR</sequence>
<proteinExistence type="predicted"/>
<accession>A0ABV0T9D3</accession>
<dbReference type="EMBL" id="JAHRIQ010025000">
    <property type="protein sequence ID" value="MEQ2229434.1"/>
    <property type="molecule type" value="Genomic_DNA"/>
</dbReference>
<evidence type="ECO:0000313" key="2">
    <source>
        <dbReference type="Proteomes" id="UP001482620"/>
    </source>
</evidence>
<dbReference type="Proteomes" id="UP001482620">
    <property type="component" value="Unassembled WGS sequence"/>
</dbReference>
<reference evidence="1 2" key="1">
    <citation type="submission" date="2021-06" db="EMBL/GenBank/DDBJ databases">
        <authorList>
            <person name="Palmer J.M."/>
        </authorList>
    </citation>
    <scope>NUCLEOTIDE SEQUENCE [LARGE SCALE GENOMIC DNA]</scope>
    <source>
        <strain evidence="2">if_2019</strain>
        <tissue evidence="1">Muscle</tissue>
    </source>
</reference>